<protein>
    <recommendedName>
        <fullName evidence="3">MULE transposase domain-containing protein</fullName>
    </recommendedName>
</protein>
<proteinExistence type="predicted"/>
<dbReference type="EMBL" id="JARAKH010006404">
    <property type="protein sequence ID" value="KAK8371841.1"/>
    <property type="molecule type" value="Genomic_DNA"/>
</dbReference>
<accession>A0AAW0SAE7</accession>
<evidence type="ECO:0000313" key="1">
    <source>
        <dbReference type="EMBL" id="KAK8371841.1"/>
    </source>
</evidence>
<keyword evidence="2" id="KW-1185">Reference proteome</keyword>
<dbReference type="AlphaFoldDB" id="A0AAW0SAE7"/>
<evidence type="ECO:0008006" key="3">
    <source>
        <dbReference type="Google" id="ProtNLM"/>
    </source>
</evidence>
<name>A0AAW0SAE7_SCYPA</name>
<evidence type="ECO:0000313" key="2">
    <source>
        <dbReference type="Proteomes" id="UP001487740"/>
    </source>
</evidence>
<comment type="caution">
    <text evidence="1">The sequence shown here is derived from an EMBL/GenBank/DDBJ whole genome shotgun (WGS) entry which is preliminary data.</text>
</comment>
<organism evidence="1 2">
    <name type="scientific">Scylla paramamosain</name>
    <name type="common">Mud crab</name>
    <dbReference type="NCBI Taxonomy" id="85552"/>
    <lineage>
        <taxon>Eukaryota</taxon>
        <taxon>Metazoa</taxon>
        <taxon>Ecdysozoa</taxon>
        <taxon>Arthropoda</taxon>
        <taxon>Crustacea</taxon>
        <taxon>Multicrustacea</taxon>
        <taxon>Malacostraca</taxon>
        <taxon>Eumalacostraca</taxon>
        <taxon>Eucarida</taxon>
        <taxon>Decapoda</taxon>
        <taxon>Pleocyemata</taxon>
        <taxon>Brachyura</taxon>
        <taxon>Eubrachyura</taxon>
        <taxon>Portunoidea</taxon>
        <taxon>Portunidae</taxon>
        <taxon>Portuninae</taxon>
        <taxon>Scylla</taxon>
    </lineage>
</organism>
<gene>
    <name evidence="1" type="ORF">O3P69_015718</name>
</gene>
<dbReference type="Proteomes" id="UP001487740">
    <property type="component" value="Unassembled WGS sequence"/>
</dbReference>
<sequence>MQAPFYTVDDSQRFCEDRGPCKTSPLTICHYVWEKKSDYRKVFHEVLTRLSNEPSVQHTTIDYEKAMPEVLPNGKVKGCLYHWTQALWRKTPQTNWETHNISATAKGVKPKRRKRSIQETSASQQSIQVCLSLHHHLSIFSLLGLDSP</sequence>
<reference evidence="1 2" key="1">
    <citation type="submission" date="2023-03" db="EMBL/GenBank/DDBJ databases">
        <title>High-quality genome of Scylla paramamosain provides insights in environmental adaptation.</title>
        <authorList>
            <person name="Zhang L."/>
        </authorList>
    </citation>
    <scope>NUCLEOTIDE SEQUENCE [LARGE SCALE GENOMIC DNA]</scope>
    <source>
        <strain evidence="1">LZ_2023a</strain>
        <tissue evidence="1">Muscle</tissue>
    </source>
</reference>